<feature type="compositionally biased region" description="Basic and acidic residues" evidence="1">
    <location>
        <begin position="63"/>
        <end position="77"/>
    </location>
</feature>
<gene>
    <name evidence="2" type="ORF">HK097_003183</name>
</gene>
<name>A0AAD5WZR1_9FUNG</name>
<evidence type="ECO:0000313" key="3">
    <source>
        <dbReference type="Proteomes" id="UP001212841"/>
    </source>
</evidence>
<comment type="caution">
    <text evidence="2">The sequence shown here is derived from an EMBL/GenBank/DDBJ whole genome shotgun (WGS) entry which is preliminary data.</text>
</comment>
<feature type="compositionally biased region" description="Polar residues" evidence="1">
    <location>
        <begin position="214"/>
        <end position="224"/>
    </location>
</feature>
<evidence type="ECO:0000313" key="2">
    <source>
        <dbReference type="EMBL" id="KAJ3038413.1"/>
    </source>
</evidence>
<feature type="region of interest" description="Disordered" evidence="1">
    <location>
        <begin position="63"/>
        <end position="97"/>
    </location>
</feature>
<protein>
    <submittedName>
        <fullName evidence="2">Uncharacterized protein</fullName>
    </submittedName>
</protein>
<accession>A0AAD5WZR1</accession>
<dbReference type="Proteomes" id="UP001212841">
    <property type="component" value="Unassembled WGS sequence"/>
</dbReference>
<feature type="compositionally biased region" description="Basic and acidic residues" evidence="1">
    <location>
        <begin position="86"/>
        <end position="97"/>
    </location>
</feature>
<feature type="compositionally biased region" description="Basic and acidic residues" evidence="1">
    <location>
        <begin position="202"/>
        <end position="212"/>
    </location>
</feature>
<dbReference type="AlphaFoldDB" id="A0AAD5WZR1"/>
<feature type="region of interest" description="Disordered" evidence="1">
    <location>
        <begin position="202"/>
        <end position="224"/>
    </location>
</feature>
<evidence type="ECO:0000256" key="1">
    <source>
        <dbReference type="SAM" id="MobiDB-lite"/>
    </source>
</evidence>
<proteinExistence type="predicted"/>
<organism evidence="2 3">
    <name type="scientific">Rhizophlyctis rosea</name>
    <dbReference type="NCBI Taxonomy" id="64517"/>
    <lineage>
        <taxon>Eukaryota</taxon>
        <taxon>Fungi</taxon>
        <taxon>Fungi incertae sedis</taxon>
        <taxon>Chytridiomycota</taxon>
        <taxon>Chytridiomycota incertae sedis</taxon>
        <taxon>Chytridiomycetes</taxon>
        <taxon>Rhizophlyctidales</taxon>
        <taxon>Rhizophlyctidaceae</taxon>
        <taxon>Rhizophlyctis</taxon>
    </lineage>
</organism>
<dbReference type="EMBL" id="JADGJD010001732">
    <property type="protein sequence ID" value="KAJ3038413.1"/>
    <property type="molecule type" value="Genomic_DNA"/>
</dbReference>
<sequence length="224" mass="24457">MTEDERVEIGELGVVDKLLEGLQRGGSDDGFLGVSSGAKELIGANTDTELMMQEIQKTDEPIVAERKEDGKRRKQADMRLAGCSDTRSRLDNKDQPPTRMEARQHAHMHHKNIEMVLDLYDSKNLTKPQTKILIHHSSQSLSAAICVDAALHEVAVGVDDLLGTILMVAHWDGKTEHESSDVEEVEDAVVAKALAALLEKAARVGKRQEKGRSVGTSSGQVEGD</sequence>
<reference evidence="2" key="1">
    <citation type="submission" date="2020-05" db="EMBL/GenBank/DDBJ databases">
        <title>Phylogenomic resolution of chytrid fungi.</title>
        <authorList>
            <person name="Stajich J.E."/>
            <person name="Amses K."/>
            <person name="Simmons R."/>
            <person name="Seto K."/>
            <person name="Myers J."/>
            <person name="Bonds A."/>
            <person name="Quandt C.A."/>
            <person name="Barry K."/>
            <person name="Liu P."/>
            <person name="Grigoriev I."/>
            <person name="Longcore J.E."/>
            <person name="James T.Y."/>
        </authorList>
    </citation>
    <scope>NUCLEOTIDE SEQUENCE</scope>
    <source>
        <strain evidence="2">JEL0318</strain>
    </source>
</reference>
<keyword evidence="3" id="KW-1185">Reference proteome</keyword>